<dbReference type="GO" id="GO:0030643">
    <property type="term" value="P:intracellular phosphate ion homeostasis"/>
    <property type="evidence" value="ECO:0007669"/>
    <property type="project" value="InterPro"/>
</dbReference>
<dbReference type="Gene3D" id="1.20.58.220">
    <property type="entry name" value="Phosphate transport system protein phou homolog 2, domain 2"/>
    <property type="match status" value="1"/>
</dbReference>
<comment type="function">
    <text evidence="7">Plays a role in the regulation of phosphate uptake.</text>
</comment>
<comment type="subcellular location">
    <subcellularLocation>
        <location evidence="1 7">Cytoplasm</location>
    </subcellularLocation>
</comment>
<dbReference type="STRING" id="753702.SAMN04488102_1285"/>
<name>A0A1I1LQN5_9LACT</name>
<keyword evidence="4 7" id="KW-0813">Transport</keyword>
<keyword evidence="6 7" id="KW-0592">Phosphate transport</keyword>
<dbReference type="PANTHER" id="PTHR42930:SF3">
    <property type="entry name" value="PHOSPHATE-SPECIFIC TRANSPORT SYSTEM ACCESSORY PROTEIN PHOU"/>
    <property type="match status" value="1"/>
</dbReference>
<accession>A0A1I1LQN5</accession>
<dbReference type="InterPro" id="IPR026022">
    <property type="entry name" value="PhoU_dom"/>
</dbReference>
<organism evidence="9 10">
    <name type="scientific">Alkalibacterium subtropicum</name>
    <dbReference type="NCBI Taxonomy" id="753702"/>
    <lineage>
        <taxon>Bacteria</taxon>
        <taxon>Bacillati</taxon>
        <taxon>Bacillota</taxon>
        <taxon>Bacilli</taxon>
        <taxon>Lactobacillales</taxon>
        <taxon>Carnobacteriaceae</taxon>
        <taxon>Alkalibacterium</taxon>
    </lineage>
</organism>
<dbReference type="PANTHER" id="PTHR42930">
    <property type="entry name" value="PHOSPHATE-SPECIFIC TRANSPORT SYSTEM ACCESSORY PROTEIN PHOU"/>
    <property type="match status" value="1"/>
</dbReference>
<gene>
    <name evidence="9" type="ORF">SAMN04488102_1285</name>
</gene>
<feature type="domain" description="PhoU" evidence="8">
    <location>
        <begin position="17"/>
        <end position="103"/>
    </location>
</feature>
<dbReference type="FunFam" id="1.20.58.220:FF:000004">
    <property type="entry name" value="Phosphate-specific transport system accessory protein PhoU"/>
    <property type="match status" value="1"/>
</dbReference>
<dbReference type="Pfam" id="PF01895">
    <property type="entry name" value="PhoU"/>
    <property type="match status" value="2"/>
</dbReference>
<evidence type="ECO:0000259" key="8">
    <source>
        <dbReference type="Pfam" id="PF01895"/>
    </source>
</evidence>
<evidence type="ECO:0000256" key="1">
    <source>
        <dbReference type="ARBA" id="ARBA00004496"/>
    </source>
</evidence>
<dbReference type="Proteomes" id="UP000199612">
    <property type="component" value="Unassembled WGS sequence"/>
</dbReference>
<reference evidence="10" key="1">
    <citation type="submission" date="2016-10" db="EMBL/GenBank/DDBJ databases">
        <authorList>
            <person name="Varghese N."/>
            <person name="Submissions S."/>
        </authorList>
    </citation>
    <scope>NUCLEOTIDE SEQUENCE [LARGE SCALE GENOMIC DNA]</scope>
    <source>
        <strain evidence="10">DSM 23664</strain>
    </source>
</reference>
<dbReference type="AlphaFoldDB" id="A0A1I1LQN5"/>
<dbReference type="PIRSF" id="PIRSF003107">
    <property type="entry name" value="PhoU"/>
    <property type="match status" value="1"/>
</dbReference>
<evidence type="ECO:0000256" key="6">
    <source>
        <dbReference type="ARBA" id="ARBA00022592"/>
    </source>
</evidence>
<keyword evidence="5 7" id="KW-0963">Cytoplasm</keyword>
<evidence type="ECO:0000256" key="2">
    <source>
        <dbReference type="ARBA" id="ARBA00008107"/>
    </source>
</evidence>
<dbReference type="InterPro" id="IPR038078">
    <property type="entry name" value="PhoU-like_sf"/>
</dbReference>
<comment type="subunit">
    <text evidence="3 7">Homodimer.</text>
</comment>
<feature type="domain" description="PhoU" evidence="8">
    <location>
        <begin position="122"/>
        <end position="205"/>
    </location>
</feature>
<dbReference type="GO" id="GO:0006817">
    <property type="term" value="P:phosphate ion transport"/>
    <property type="evidence" value="ECO:0007669"/>
    <property type="project" value="UniProtKB-KW"/>
</dbReference>
<keyword evidence="10" id="KW-1185">Reference proteome</keyword>
<dbReference type="NCBIfam" id="TIGR02135">
    <property type="entry name" value="phoU_full"/>
    <property type="match status" value="1"/>
</dbReference>
<dbReference type="SUPFAM" id="SSF109755">
    <property type="entry name" value="PhoU-like"/>
    <property type="match status" value="1"/>
</dbReference>
<evidence type="ECO:0000313" key="9">
    <source>
        <dbReference type="EMBL" id="SFC75391.1"/>
    </source>
</evidence>
<dbReference type="EMBL" id="FOLT01000028">
    <property type="protein sequence ID" value="SFC75391.1"/>
    <property type="molecule type" value="Genomic_DNA"/>
</dbReference>
<evidence type="ECO:0000256" key="3">
    <source>
        <dbReference type="ARBA" id="ARBA00011738"/>
    </source>
</evidence>
<evidence type="ECO:0000256" key="5">
    <source>
        <dbReference type="ARBA" id="ARBA00022490"/>
    </source>
</evidence>
<evidence type="ECO:0000313" key="10">
    <source>
        <dbReference type="Proteomes" id="UP000199612"/>
    </source>
</evidence>
<sequence>MRRAYDDELKKMHFKFSQMGNMVNEAIYKSIKAFVNHDKELAKKVIEDDIKINDLEHSLEQECIELIALQQPVTSDLRKIITVMKASADLERMGDHAVSIAKSTIRVKGNKRVKEIEDLIFEAGEKIEKMGQEIITAYVKYDSSSAIAIAKNDDEIDELSDQIRRMSIEEMRTSPDLVLGATDYVLVSTYLERMGDYITNISEWILYFETGEIQELNTHHDLSSLE</sequence>
<comment type="similarity">
    <text evidence="2 7">Belongs to the PhoU family.</text>
</comment>
<dbReference type="GO" id="GO:0045936">
    <property type="term" value="P:negative regulation of phosphate metabolic process"/>
    <property type="evidence" value="ECO:0007669"/>
    <property type="project" value="InterPro"/>
</dbReference>
<dbReference type="OrthoDB" id="9814256at2"/>
<proteinExistence type="inferred from homology"/>
<protein>
    <recommendedName>
        <fullName evidence="7">Phosphate-specific transport system accessory protein PhoU</fullName>
    </recommendedName>
</protein>
<dbReference type="InterPro" id="IPR028366">
    <property type="entry name" value="PhoU"/>
</dbReference>
<dbReference type="GO" id="GO:0005737">
    <property type="term" value="C:cytoplasm"/>
    <property type="evidence" value="ECO:0007669"/>
    <property type="project" value="UniProtKB-SubCell"/>
</dbReference>
<dbReference type="RefSeq" id="WP_091531935.1">
    <property type="nucleotide sequence ID" value="NZ_FOLT01000028.1"/>
</dbReference>
<evidence type="ECO:0000256" key="4">
    <source>
        <dbReference type="ARBA" id="ARBA00022448"/>
    </source>
</evidence>
<evidence type="ECO:0000256" key="7">
    <source>
        <dbReference type="PIRNR" id="PIRNR003107"/>
    </source>
</evidence>